<dbReference type="CDD" id="cd00761">
    <property type="entry name" value="Glyco_tranf_GTA_type"/>
    <property type="match status" value="1"/>
</dbReference>
<dbReference type="RefSeq" id="WP_134776365.1">
    <property type="nucleotide sequence ID" value="NZ_JAYLLN010000025.1"/>
</dbReference>
<name>A0ABU8I845_9SPHI</name>
<comment type="caution">
    <text evidence="2">The sequence shown here is derived from an EMBL/GenBank/DDBJ whole genome shotgun (WGS) entry which is preliminary data.</text>
</comment>
<evidence type="ECO:0000259" key="1">
    <source>
        <dbReference type="Pfam" id="PF13712"/>
    </source>
</evidence>
<dbReference type="InterPro" id="IPR029044">
    <property type="entry name" value="Nucleotide-diphossugar_trans"/>
</dbReference>
<dbReference type="Proteomes" id="UP001363035">
    <property type="component" value="Unassembled WGS sequence"/>
</dbReference>
<dbReference type="EMBL" id="JAYLLN010000025">
    <property type="protein sequence ID" value="MEI5985365.1"/>
    <property type="molecule type" value="Genomic_DNA"/>
</dbReference>
<accession>A0ABU8I845</accession>
<protein>
    <submittedName>
        <fullName evidence="2">Glycosyltransferase</fullName>
    </submittedName>
</protein>
<dbReference type="Gene3D" id="3.90.550.10">
    <property type="entry name" value="Spore Coat Polysaccharide Biosynthesis Protein SpsA, Chain A"/>
    <property type="match status" value="1"/>
</dbReference>
<proteinExistence type="predicted"/>
<dbReference type="SUPFAM" id="SSF53448">
    <property type="entry name" value="Nucleotide-diphospho-sugar transferases"/>
    <property type="match status" value="1"/>
</dbReference>
<sequence>MLSIIVSSHKEDLYNNLVLNVAKTIGIEHEIIRIPNYGEMSIGQAYNKGADKSQFPYLLFLHEDVEFLTENWGEKLIAHLNLENVGVVGLAGSNYVPQVPNDWFTCGPHNFINVIHHDSEIHNNLSVPLQEVNQVYSLDGVFLGIKKSVFLEFKFDENILGFHSYDLSISLRIARKYYNYVISNIKLLHFSHGKPDKNWFLSNIKIREEVGSDFNFKKVDYIEYLAFKRFIMNNNKFEGSNMVRFKSNIKFYPKFDRIRILYHLKLIYFITKSLLVPRKINFLK</sequence>
<keyword evidence="3" id="KW-1185">Reference proteome</keyword>
<dbReference type="InterPro" id="IPR059123">
    <property type="entry name" value="StrF_dom"/>
</dbReference>
<reference evidence="2 3" key="1">
    <citation type="submission" date="2024-01" db="EMBL/GenBank/DDBJ databases">
        <title>Sphingobacterium tenebrionis sp. nov., a novel endophyte isolated from tenebrio molitor intestines.</title>
        <authorList>
            <person name="Zhang C."/>
        </authorList>
    </citation>
    <scope>NUCLEOTIDE SEQUENCE [LARGE SCALE GENOMIC DNA]</scope>
    <source>
        <strain evidence="2 3">PU5-4</strain>
    </source>
</reference>
<evidence type="ECO:0000313" key="3">
    <source>
        <dbReference type="Proteomes" id="UP001363035"/>
    </source>
</evidence>
<feature type="domain" description="Streptomycin biosynthesis protein StrF" evidence="1">
    <location>
        <begin position="4"/>
        <end position="186"/>
    </location>
</feature>
<gene>
    <name evidence="2" type="ORF">VJ786_10675</name>
</gene>
<dbReference type="Pfam" id="PF13712">
    <property type="entry name" value="Glyco_tranf_2_5"/>
    <property type="match status" value="1"/>
</dbReference>
<organism evidence="2 3">
    <name type="scientific">Sphingobacterium tenebrionis</name>
    <dbReference type="NCBI Taxonomy" id="3111775"/>
    <lineage>
        <taxon>Bacteria</taxon>
        <taxon>Pseudomonadati</taxon>
        <taxon>Bacteroidota</taxon>
        <taxon>Sphingobacteriia</taxon>
        <taxon>Sphingobacteriales</taxon>
        <taxon>Sphingobacteriaceae</taxon>
        <taxon>Sphingobacterium</taxon>
    </lineage>
</organism>
<evidence type="ECO:0000313" key="2">
    <source>
        <dbReference type="EMBL" id="MEI5985365.1"/>
    </source>
</evidence>